<evidence type="ECO:0000313" key="7">
    <source>
        <dbReference type="EMBL" id="KDC51552.1"/>
    </source>
</evidence>
<dbReference type="RefSeq" id="WP_007376246.1">
    <property type="nucleotide sequence ID" value="NZ_JBBMQV010000008.1"/>
</dbReference>
<evidence type="ECO:0000313" key="6">
    <source>
        <dbReference type="EMBL" id="KAA1163452.1"/>
    </source>
</evidence>
<comment type="caution">
    <text evidence="6">The sequence shown here is derived from an EMBL/GenBank/DDBJ whole genome shotgun (WGS) entry which is preliminary data.</text>
</comment>
<dbReference type="PROSITE" id="PS50949">
    <property type="entry name" value="HTH_GNTR"/>
    <property type="match status" value="1"/>
</dbReference>
<dbReference type="Pfam" id="PF07729">
    <property type="entry name" value="FCD"/>
    <property type="match status" value="1"/>
</dbReference>
<accession>A0A063KUE7</accession>
<evidence type="ECO:0000256" key="3">
    <source>
        <dbReference type="ARBA" id="ARBA00023163"/>
    </source>
</evidence>
<dbReference type="InterPro" id="IPR036388">
    <property type="entry name" value="WH-like_DNA-bd_sf"/>
</dbReference>
<proteinExistence type="predicted"/>
<feature type="domain" description="HTH gntR-type" evidence="4">
    <location>
        <begin position="7"/>
        <end position="75"/>
    </location>
</feature>
<evidence type="ECO:0000256" key="1">
    <source>
        <dbReference type="ARBA" id="ARBA00023015"/>
    </source>
</evidence>
<dbReference type="OrthoDB" id="9028214at2"/>
<dbReference type="GO" id="GO:0003700">
    <property type="term" value="F:DNA-binding transcription factor activity"/>
    <property type="evidence" value="ECO:0007669"/>
    <property type="project" value="InterPro"/>
</dbReference>
<dbReference type="SMART" id="SM00895">
    <property type="entry name" value="FCD"/>
    <property type="match status" value="1"/>
</dbReference>
<organism evidence="6 10">
    <name type="scientific">Pseudoalteromonas fuliginea</name>
    <dbReference type="NCBI Taxonomy" id="1872678"/>
    <lineage>
        <taxon>Bacteria</taxon>
        <taxon>Pseudomonadati</taxon>
        <taxon>Pseudomonadota</taxon>
        <taxon>Gammaproteobacteria</taxon>
        <taxon>Alteromonadales</taxon>
        <taxon>Pseudoalteromonadaceae</taxon>
        <taxon>Pseudoalteromonas</taxon>
    </lineage>
</organism>
<dbReference type="SUPFAM" id="SSF46785">
    <property type="entry name" value="Winged helix' DNA-binding domain"/>
    <property type="match status" value="1"/>
</dbReference>
<evidence type="ECO:0000313" key="10">
    <source>
        <dbReference type="Proteomes" id="UP000324162"/>
    </source>
</evidence>
<dbReference type="EMBL" id="SEUJ01000065">
    <property type="protein sequence ID" value="KAA1158215.1"/>
    <property type="molecule type" value="Genomic_DNA"/>
</dbReference>
<dbReference type="GO" id="GO:0003677">
    <property type="term" value="F:DNA binding"/>
    <property type="evidence" value="ECO:0007669"/>
    <property type="project" value="UniProtKB-KW"/>
</dbReference>
<dbReference type="CDD" id="cd07377">
    <property type="entry name" value="WHTH_GntR"/>
    <property type="match status" value="1"/>
</dbReference>
<dbReference type="EMBL" id="SEUK01000042">
    <property type="protein sequence ID" value="KAA1163452.1"/>
    <property type="molecule type" value="Genomic_DNA"/>
</dbReference>
<dbReference type="Proteomes" id="UP000322915">
    <property type="component" value="Unassembled WGS sequence"/>
</dbReference>
<dbReference type="Pfam" id="PF00392">
    <property type="entry name" value="GntR"/>
    <property type="match status" value="1"/>
</dbReference>
<dbReference type="SMART" id="SM00345">
    <property type="entry name" value="HTH_GNTR"/>
    <property type="match status" value="1"/>
</dbReference>
<dbReference type="InterPro" id="IPR000524">
    <property type="entry name" value="Tscrpt_reg_HTH_GntR"/>
</dbReference>
<dbReference type="Gene3D" id="1.20.120.530">
    <property type="entry name" value="GntR ligand-binding domain-like"/>
    <property type="match status" value="1"/>
</dbReference>
<dbReference type="InterPro" id="IPR011711">
    <property type="entry name" value="GntR_C"/>
</dbReference>
<dbReference type="AlphaFoldDB" id="A0A063KUE7"/>
<reference evidence="7 8" key="1">
    <citation type="submission" date="2014-04" db="EMBL/GenBank/DDBJ databases">
        <title>Pseudoalteromonas galatheae sp. nov., isolated from a deep-sea polychaete near Canal Concepcion, Chile.</title>
        <authorList>
            <person name="Machado H.R."/>
            <person name="Gram L."/>
            <person name="Vynne N.G."/>
        </authorList>
    </citation>
    <scope>NUCLEOTIDE SEQUENCE [LARGE SCALE GENOMIC DNA]</scope>
    <source>
        <strain evidence="7 8">KMM216</strain>
    </source>
</reference>
<keyword evidence="1" id="KW-0805">Transcription regulation</keyword>
<dbReference type="Proteomes" id="UP000324162">
    <property type="component" value="Unassembled WGS sequence"/>
</dbReference>
<dbReference type="SUPFAM" id="SSF48008">
    <property type="entry name" value="GntR ligand-binding domain-like"/>
    <property type="match status" value="1"/>
</dbReference>
<evidence type="ECO:0000313" key="8">
    <source>
        <dbReference type="Proteomes" id="UP000027154"/>
    </source>
</evidence>
<dbReference type="Proteomes" id="UP000027154">
    <property type="component" value="Unassembled WGS sequence"/>
</dbReference>
<evidence type="ECO:0000256" key="2">
    <source>
        <dbReference type="ARBA" id="ARBA00023125"/>
    </source>
</evidence>
<keyword evidence="2" id="KW-0238">DNA-binding</keyword>
<sequence length="233" mass="25615">MKSQPRQNLTHQLTHDLGFAIVRGVYPVSEGLPSEADLCIKYDVSRSATREAVKMLSAKGLISSRPKQGIRVLPESSWNMFDTDVLRWILSSKPSLSLLKEFTQVRVALEPQAAALAAVNATAEQLVEIDNALARMADADEGLDDPLEADIAFHTSILVASNNRFFVQLTEFISTALRVSIRYTNHIKGVPGADVAKHADILNTIKSRNPELAKKAVETILEEALELIESKLV</sequence>
<dbReference type="InterPro" id="IPR008920">
    <property type="entry name" value="TF_FadR/GntR_C"/>
</dbReference>
<dbReference type="Gene3D" id="1.10.10.10">
    <property type="entry name" value="Winged helix-like DNA-binding domain superfamily/Winged helix DNA-binding domain"/>
    <property type="match status" value="1"/>
</dbReference>
<dbReference type="InterPro" id="IPR036390">
    <property type="entry name" value="WH_DNA-bd_sf"/>
</dbReference>
<dbReference type="PRINTS" id="PR00035">
    <property type="entry name" value="HTHGNTR"/>
</dbReference>
<evidence type="ECO:0000313" key="9">
    <source>
        <dbReference type="Proteomes" id="UP000322915"/>
    </source>
</evidence>
<gene>
    <name evidence="7" type="ORF">DC53_08250</name>
    <name evidence="6" type="ORF">EU508_04520</name>
    <name evidence="5" type="ORF">EU509_07840</name>
</gene>
<evidence type="ECO:0000259" key="4">
    <source>
        <dbReference type="PROSITE" id="PS50949"/>
    </source>
</evidence>
<evidence type="ECO:0000313" key="5">
    <source>
        <dbReference type="EMBL" id="KAA1158215.1"/>
    </source>
</evidence>
<name>A0A063KUE7_9GAMM</name>
<dbReference type="PANTHER" id="PTHR43537">
    <property type="entry name" value="TRANSCRIPTIONAL REGULATOR, GNTR FAMILY"/>
    <property type="match status" value="1"/>
</dbReference>
<dbReference type="PANTHER" id="PTHR43537:SF44">
    <property type="entry name" value="GNTR FAMILY REGULATORY PROTEIN"/>
    <property type="match status" value="1"/>
</dbReference>
<keyword evidence="3" id="KW-0804">Transcription</keyword>
<reference evidence="9 10" key="2">
    <citation type="submission" date="2019-01" db="EMBL/GenBank/DDBJ databases">
        <title>Genome sequences of marine Pseudoalteromonas species.</title>
        <authorList>
            <person name="Boraston A.B."/>
            <person name="Hehemann J.-H."/>
            <person name="Vickers C.J."/>
            <person name="Salama-Alber O."/>
            <person name="Abe K."/>
            <person name="Hettle A.J."/>
        </authorList>
    </citation>
    <scope>NUCLEOTIDE SEQUENCE [LARGE SCALE GENOMIC DNA]</scope>
    <source>
        <strain evidence="6 10">PS42</strain>
        <strain evidence="5 9">PS47</strain>
    </source>
</reference>
<dbReference type="EMBL" id="JJNZ01000024">
    <property type="protein sequence ID" value="KDC51552.1"/>
    <property type="molecule type" value="Genomic_DNA"/>
</dbReference>
<keyword evidence="9" id="KW-1185">Reference proteome</keyword>
<protein>
    <submittedName>
        <fullName evidence="6">FadR family transcriptional regulator</fullName>
    </submittedName>
    <submittedName>
        <fullName evidence="7">GntR family transcriptional regulator</fullName>
    </submittedName>
</protein>